<dbReference type="SMART" id="SM00490">
    <property type="entry name" value="HELICc"/>
    <property type="match status" value="1"/>
</dbReference>
<dbReference type="PANTHER" id="PTHR47396">
    <property type="entry name" value="TYPE I RESTRICTION ENZYME ECOKI R PROTEIN"/>
    <property type="match status" value="1"/>
</dbReference>
<dbReference type="PROSITE" id="PS51194">
    <property type="entry name" value="HELICASE_CTER"/>
    <property type="match status" value="1"/>
</dbReference>
<dbReference type="RefSeq" id="WP_236344400.1">
    <property type="nucleotide sequence ID" value="NZ_CAKMMF010000025.1"/>
</dbReference>
<dbReference type="Pfam" id="PF00271">
    <property type="entry name" value="Helicase_C"/>
    <property type="match status" value="1"/>
</dbReference>
<dbReference type="InterPro" id="IPR050742">
    <property type="entry name" value="Helicase_Restrict-Modif_Enz"/>
</dbReference>
<dbReference type="Pfam" id="PF04851">
    <property type="entry name" value="ResIII"/>
    <property type="match status" value="1"/>
</dbReference>
<dbReference type="Pfam" id="PF13091">
    <property type="entry name" value="PLDc_2"/>
    <property type="match status" value="1"/>
</dbReference>
<feature type="domain" description="Helicase C-terminal" evidence="3">
    <location>
        <begin position="425"/>
        <end position="576"/>
    </location>
</feature>
<dbReference type="CDD" id="cd18799">
    <property type="entry name" value="SF2_C_EcoAI-like"/>
    <property type="match status" value="1"/>
</dbReference>
<evidence type="ECO:0000313" key="5">
    <source>
        <dbReference type="Proteomes" id="UP000838686"/>
    </source>
</evidence>
<dbReference type="Gene3D" id="3.40.50.300">
    <property type="entry name" value="P-loop containing nucleotide triphosphate hydrolases"/>
    <property type="match status" value="2"/>
</dbReference>
<name>A0ABM9CLJ3_9BACL</name>
<proteinExistence type="predicted"/>
<dbReference type="InterPro" id="IPR001736">
    <property type="entry name" value="PLipase_D/transphosphatidylase"/>
</dbReference>
<dbReference type="InterPro" id="IPR001650">
    <property type="entry name" value="Helicase_C-like"/>
</dbReference>
<keyword evidence="5" id="KW-1185">Reference proteome</keyword>
<dbReference type="SMART" id="SM00487">
    <property type="entry name" value="DEXDc"/>
    <property type="match status" value="1"/>
</dbReference>
<gene>
    <name evidence="4" type="primary">uvrB_2</name>
    <name evidence="4" type="ORF">PAECIP111893_04024</name>
</gene>
<evidence type="ECO:0000313" key="4">
    <source>
        <dbReference type="EMBL" id="CAH1215765.1"/>
    </source>
</evidence>
<dbReference type="InterPro" id="IPR006935">
    <property type="entry name" value="Helicase/UvrB_N"/>
</dbReference>
<organism evidence="4 5">
    <name type="scientific">Paenibacillus plantiphilus</name>
    <dbReference type="NCBI Taxonomy" id="2905650"/>
    <lineage>
        <taxon>Bacteria</taxon>
        <taxon>Bacillati</taxon>
        <taxon>Bacillota</taxon>
        <taxon>Bacilli</taxon>
        <taxon>Bacillales</taxon>
        <taxon>Paenibacillaceae</taxon>
        <taxon>Paenibacillus</taxon>
    </lineage>
</organism>
<evidence type="ECO:0000259" key="3">
    <source>
        <dbReference type="PROSITE" id="PS51194"/>
    </source>
</evidence>
<feature type="domain" description="Helicase ATP-binding" evidence="2">
    <location>
        <begin position="229"/>
        <end position="359"/>
    </location>
</feature>
<dbReference type="EMBL" id="CAKMMF010000025">
    <property type="protein sequence ID" value="CAH1215765.1"/>
    <property type="molecule type" value="Genomic_DNA"/>
</dbReference>
<dbReference type="InterPro" id="IPR014001">
    <property type="entry name" value="Helicase_ATP-bd"/>
</dbReference>
<dbReference type="Proteomes" id="UP000838686">
    <property type="component" value="Unassembled WGS sequence"/>
</dbReference>
<sequence>MDIKLITENLADELIPGIQKATGIYILTSFVMDSGVRLLQPHLKSAADRGADIKVLAGDYLFVTQPQALQRLLAIDERIEARLWRSYGASFHPKAYLFDYDQGQGLMIVGSSNFSLSAFRLGYEWNLAVNAEAEPFTFQQALGQFMKSFYHDQTCTLHAESVKEYERDYWKYHSKFPELARVVSETEESELMMPVKVSKAASSDFNDFGVNSIIHPRPAQQAALDAIHATWEEGHDKAMVIMATGLGKTYLAGFFAKSFRRVLFIAHREEILLQAQRSFQSVMPDRSSGLYNGTEKDSSSDLVFASIYTLGIRKHQKRFAPEDFDLIIVDEVHHAAAQSYATVLNYFKPDFFLGITATPERMDGRDVYALCDGNVAYQIHFIEAISRGWLSPFHYYGVYDDIDYSSIPWLGSRYDEKELIAAQLRKDRAAMILKSWERYKQTRSLGFCSSIQQADFLAMFFKEQGIRSLSLHSRTTEMTRSEAIHALTEGELEIVFTVDLFNEGVDIPTVDTLLFVRPTESITVFTQQVGRGLRLADGKSHCVIIDLIGNYRNAELKMSLFQRNASEPSSRRQSVASTAVTDAPSGCIIELETGVVNLFETLLARKQPRKEKLLTSYRELKRELGRRPTYMELHLYGAAPSREYRQEFKSYIGFLLWADELTAEERNAYIQSERWLQEVESTVMSRSYKMVLLFIMLERGAERWRDPITSREAAPLFYRYMMEKEYRRRIDFSDKETGRLAENYNEIKMAALIARMPMTNWSGSSNGLITYENGTMSLAREAATDSVVVYEWTREICLYRLQTYFERKA</sequence>
<dbReference type="SUPFAM" id="SSF52540">
    <property type="entry name" value="P-loop containing nucleoside triphosphate hydrolases"/>
    <property type="match status" value="1"/>
</dbReference>
<comment type="caution">
    <text evidence="4">The sequence shown here is derived from an EMBL/GenBank/DDBJ whole genome shotgun (WGS) entry which is preliminary data.</text>
</comment>
<dbReference type="SUPFAM" id="SSF56024">
    <property type="entry name" value="Phospholipase D/nuclease"/>
    <property type="match status" value="1"/>
</dbReference>
<dbReference type="PANTHER" id="PTHR47396:SF1">
    <property type="entry name" value="ATP-DEPENDENT HELICASE IRC3-RELATED"/>
    <property type="match status" value="1"/>
</dbReference>
<evidence type="ECO:0000259" key="1">
    <source>
        <dbReference type="PROSITE" id="PS50035"/>
    </source>
</evidence>
<feature type="domain" description="PLD phosphodiesterase" evidence="1">
    <location>
        <begin position="87"/>
        <end position="118"/>
    </location>
</feature>
<reference evidence="4" key="1">
    <citation type="submission" date="2022-01" db="EMBL/GenBank/DDBJ databases">
        <authorList>
            <person name="Criscuolo A."/>
        </authorList>
    </citation>
    <scope>NUCLEOTIDE SEQUENCE</scope>
    <source>
        <strain evidence="4">CIP111893</strain>
    </source>
</reference>
<evidence type="ECO:0000259" key="2">
    <source>
        <dbReference type="PROSITE" id="PS51192"/>
    </source>
</evidence>
<accession>A0ABM9CLJ3</accession>
<dbReference type="PROSITE" id="PS50035">
    <property type="entry name" value="PLD"/>
    <property type="match status" value="1"/>
</dbReference>
<dbReference type="InterPro" id="IPR025202">
    <property type="entry name" value="PLD-like_dom"/>
</dbReference>
<dbReference type="CDD" id="cd18032">
    <property type="entry name" value="DEXHc_RE_I_III_res"/>
    <property type="match status" value="1"/>
</dbReference>
<dbReference type="InterPro" id="IPR027417">
    <property type="entry name" value="P-loop_NTPase"/>
</dbReference>
<dbReference type="Gene3D" id="3.30.870.10">
    <property type="entry name" value="Endonuclease Chain A"/>
    <property type="match status" value="1"/>
</dbReference>
<dbReference type="PROSITE" id="PS51192">
    <property type="entry name" value="HELICASE_ATP_BIND_1"/>
    <property type="match status" value="1"/>
</dbReference>
<protein>
    <submittedName>
        <fullName evidence="4">UvrABC system protein B</fullName>
    </submittedName>
</protein>